<dbReference type="InterPro" id="IPR052527">
    <property type="entry name" value="Metal_cation-efflux_comp"/>
</dbReference>
<keyword evidence="7" id="KW-0594">Phospholipid biosynthesis</keyword>
<evidence type="ECO:0000256" key="1">
    <source>
        <dbReference type="ARBA" id="ARBA00004127"/>
    </source>
</evidence>
<keyword evidence="10" id="KW-1185">Reference proteome</keyword>
<dbReference type="Proteomes" id="UP001642484">
    <property type="component" value="Unassembled WGS sequence"/>
</dbReference>
<evidence type="ECO:0000256" key="3">
    <source>
        <dbReference type="ARBA" id="ARBA00022692"/>
    </source>
</evidence>
<gene>
    <name evidence="9" type="ORF">CCMP2556_LOCUS27952</name>
</gene>
<proteinExistence type="predicted"/>
<evidence type="ECO:0000256" key="8">
    <source>
        <dbReference type="ARBA" id="ARBA00023264"/>
    </source>
</evidence>
<comment type="subcellular location">
    <subcellularLocation>
        <location evidence="1">Endomembrane system</location>
        <topology evidence="1">Multi-pass membrane protein</topology>
    </subcellularLocation>
</comment>
<sequence length="162" mass="18116">MEDIPSQPEPVAQLDLLCIAGGMGCWYFAKEQLGEAWALTIRAKRAWPVQLLGAALMASSVSLRTCAVDRFRAQGTPLSHRQASQVLVMDGPFEWSRNPMYLSMLGNISSVGLMANTWWGLLALLPFAAYLQFCIIPGEEAYLRARFKGYDAYAQRTPRWLL</sequence>
<evidence type="ECO:0000313" key="9">
    <source>
        <dbReference type="EMBL" id="CAK9056419.1"/>
    </source>
</evidence>
<organism evidence="9 10">
    <name type="scientific">Durusdinium trenchii</name>
    <dbReference type="NCBI Taxonomy" id="1381693"/>
    <lineage>
        <taxon>Eukaryota</taxon>
        <taxon>Sar</taxon>
        <taxon>Alveolata</taxon>
        <taxon>Dinophyceae</taxon>
        <taxon>Suessiales</taxon>
        <taxon>Symbiodiniaceae</taxon>
        <taxon>Durusdinium</taxon>
    </lineage>
</organism>
<evidence type="ECO:0000256" key="2">
    <source>
        <dbReference type="ARBA" id="ARBA00022516"/>
    </source>
</evidence>
<dbReference type="EMBL" id="CAXAMN010020668">
    <property type="protein sequence ID" value="CAK9056419.1"/>
    <property type="molecule type" value="Genomic_DNA"/>
</dbReference>
<evidence type="ECO:0000256" key="4">
    <source>
        <dbReference type="ARBA" id="ARBA00022989"/>
    </source>
</evidence>
<evidence type="ECO:0000256" key="7">
    <source>
        <dbReference type="ARBA" id="ARBA00023209"/>
    </source>
</evidence>
<name>A0ABP0N0C0_9DINO</name>
<dbReference type="PANTHER" id="PTHR43847:SF1">
    <property type="entry name" value="BLL3993 PROTEIN"/>
    <property type="match status" value="1"/>
</dbReference>
<dbReference type="PANTHER" id="PTHR43847">
    <property type="entry name" value="BLL3993 PROTEIN"/>
    <property type="match status" value="1"/>
</dbReference>
<dbReference type="Pfam" id="PF04191">
    <property type="entry name" value="PEMT"/>
    <property type="match status" value="1"/>
</dbReference>
<keyword evidence="4" id="KW-1133">Transmembrane helix</keyword>
<evidence type="ECO:0000313" key="10">
    <source>
        <dbReference type="Proteomes" id="UP001642484"/>
    </source>
</evidence>
<protein>
    <recommendedName>
        <fullName evidence="11">Protein-S-isoprenylcysteine O-methyltransferase</fullName>
    </recommendedName>
</protein>
<evidence type="ECO:0008006" key="11">
    <source>
        <dbReference type="Google" id="ProtNLM"/>
    </source>
</evidence>
<keyword evidence="2" id="KW-0444">Lipid biosynthesis</keyword>
<keyword evidence="8" id="KW-1208">Phospholipid metabolism</keyword>
<accession>A0ABP0N0C0</accession>
<keyword evidence="5" id="KW-0443">Lipid metabolism</keyword>
<reference evidence="9 10" key="1">
    <citation type="submission" date="2024-02" db="EMBL/GenBank/DDBJ databases">
        <authorList>
            <person name="Chen Y."/>
            <person name="Shah S."/>
            <person name="Dougan E. K."/>
            <person name="Thang M."/>
            <person name="Chan C."/>
        </authorList>
    </citation>
    <scope>NUCLEOTIDE SEQUENCE [LARGE SCALE GENOMIC DNA]</scope>
</reference>
<keyword evidence="3" id="KW-0812">Transmembrane</keyword>
<keyword evidence="6" id="KW-0472">Membrane</keyword>
<evidence type="ECO:0000256" key="5">
    <source>
        <dbReference type="ARBA" id="ARBA00023098"/>
    </source>
</evidence>
<evidence type="ECO:0000256" key="6">
    <source>
        <dbReference type="ARBA" id="ARBA00023136"/>
    </source>
</evidence>
<dbReference type="Gene3D" id="1.20.120.1630">
    <property type="match status" value="1"/>
</dbReference>
<dbReference type="InterPro" id="IPR007318">
    <property type="entry name" value="Phopholipid_MeTrfase"/>
</dbReference>
<comment type="caution">
    <text evidence="9">The sequence shown here is derived from an EMBL/GenBank/DDBJ whole genome shotgun (WGS) entry which is preliminary data.</text>
</comment>